<proteinExistence type="predicted"/>
<reference evidence="1" key="1">
    <citation type="submission" date="2023-04" db="EMBL/GenBank/DDBJ databases">
        <title>Whole Genome Sequence of Multi-drug resistant Aeromonas caviae as a gut pathogen in newborn.</title>
        <authorList>
            <person name="Jadhav S.V."/>
            <person name="Saroj S.D."/>
            <person name="Saha U.B."/>
            <person name="Sen S."/>
            <person name="Kher A."/>
        </authorList>
    </citation>
    <scope>NUCLEOTIDE SEQUENCE</scope>
    <source>
        <strain evidence="1">SVJ23</strain>
    </source>
</reference>
<dbReference type="AlphaFoldDB" id="A0AAE9TEP8"/>
<evidence type="ECO:0000313" key="2">
    <source>
        <dbReference type="Proteomes" id="UP001163285"/>
    </source>
</evidence>
<dbReference type="RefSeq" id="WP_223918434.1">
    <property type="nucleotide sequence ID" value="NZ_AP019195.1"/>
</dbReference>
<name>A0AAE9TEP8_AERCA</name>
<sequence>MNPIGTQGQGLAHSKQQWQTQIRLVASTPGEMPCEENAARATTSVKPAIVLRATRRHKQEEKQG</sequence>
<organism evidence="1 2">
    <name type="scientific">Aeromonas caviae</name>
    <name type="common">Aeromonas punctata</name>
    <dbReference type="NCBI Taxonomy" id="648"/>
    <lineage>
        <taxon>Bacteria</taxon>
        <taxon>Pseudomonadati</taxon>
        <taxon>Pseudomonadota</taxon>
        <taxon>Gammaproteobacteria</taxon>
        <taxon>Aeromonadales</taxon>
        <taxon>Aeromonadaceae</taxon>
        <taxon>Aeromonas</taxon>
    </lineage>
</organism>
<protein>
    <submittedName>
        <fullName evidence="1">Uncharacterized protein</fullName>
    </submittedName>
</protein>
<dbReference type="EMBL" id="CP110176">
    <property type="protein sequence ID" value="UZC85366.2"/>
    <property type="molecule type" value="Genomic_DNA"/>
</dbReference>
<evidence type="ECO:0000313" key="1">
    <source>
        <dbReference type="EMBL" id="UZC85366.2"/>
    </source>
</evidence>
<gene>
    <name evidence="1" type="ORF">OJY61_16145</name>
</gene>
<accession>A0AAE9TEP8</accession>
<dbReference type="Proteomes" id="UP001163285">
    <property type="component" value="Chromosome"/>
</dbReference>